<comment type="caution">
    <text evidence="2">The sequence shown here is derived from an EMBL/GenBank/DDBJ whole genome shotgun (WGS) entry which is preliminary data.</text>
</comment>
<sequence length="134" mass="15733">MNYNSEKQDFIWKQYYLWIELYKFYFESAFKANTLFFAVTGGILTFYFSNPNKQYIKYSLLLPSLMSASFLFIALYGVNQWKITKKEFDLLAKELELKEYPDLNVLTIVLLVFAIVFFLVLVSLSALLLGIVNI</sequence>
<feature type="transmembrane region" description="Helical" evidence="1">
    <location>
        <begin position="60"/>
        <end position="78"/>
    </location>
</feature>
<organism evidence="2 3">
    <name type="scientific">Amazonocrinis nigriterrae CENA67</name>
    <dbReference type="NCBI Taxonomy" id="2794033"/>
    <lineage>
        <taxon>Bacteria</taxon>
        <taxon>Bacillati</taxon>
        <taxon>Cyanobacteriota</taxon>
        <taxon>Cyanophyceae</taxon>
        <taxon>Nostocales</taxon>
        <taxon>Nostocaceae</taxon>
        <taxon>Amazonocrinis</taxon>
        <taxon>Amazonocrinis nigriterrae</taxon>
    </lineage>
</organism>
<dbReference type="Proteomes" id="UP000632766">
    <property type="component" value="Unassembled WGS sequence"/>
</dbReference>
<evidence type="ECO:0000313" key="3">
    <source>
        <dbReference type="Proteomes" id="UP000632766"/>
    </source>
</evidence>
<keyword evidence="3" id="KW-1185">Reference proteome</keyword>
<evidence type="ECO:0000256" key="1">
    <source>
        <dbReference type="SAM" id="Phobius"/>
    </source>
</evidence>
<dbReference type="EMBL" id="JAECZC010000063">
    <property type="protein sequence ID" value="MBH8565562.1"/>
    <property type="molecule type" value="Genomic_DNA"/>
</dbReference>
<keyword evidence="1" id="KW-1133">Transmembrane helix</keyword>
<name>A0A8J7HY66_9NOST</name>
<keyword evidence="1" id="KW-0472">Membrane</keyword>
<accession>A0A8J7HY66</accession>
<feature type="transmembrane region" description="Helical" evidence="1">
    <location>
        <begin position="30"/>
        <end position="48"/>
    </location>
</feature>
<keyword evidence="1" id="KW-0812">Transmembrane</keyword>
<proteinExistence type="predicted"/>
<reference evidence="2 3" key="1">
    <citation type="journal article" date="2021" name="Int. J. Syst. Evol. Microbiol.">
        <title>Amazonocrinis nigriterrae gen. nov., sp. nov., Atlanticothrix silvestris gen. nov., sp. nov. and Dendronalium phyllosphericum gen. nov., sp. nov., nostocacean cyanobacteria from Brazilian environments.</title>
        <authorList>
            <person name="Alvarenga D.O."/>
            <person name="Andreote A.P.D."/>
            <person name="Branco L.H.Z."/>
            <person name="Delbaje E."/>
            <person name="Cruz R.B."/>
            <person name="Varani A.M."/>
            <person name="Fiore M.F."/>
        </authorList>
    </citation>
    <scope>NUCLEOTIDE SEQUENCE [LARGE SCALE GENOMIC DNA]</scope>
    <source>
        <strain evidence="2 3">CENA67</strain>
    </source>
</reference>
<dbReference type="RefSeq" id="WP_214662757.1">
    <property type="nucleotide sequence ID" value="NZ_JAECZC010000063.1"/>
</dbReference>
<evidence type="ECO:0000313" key="2">
    <source>
        <dbReference type="EMBL" id="MBH8565562.1"/>
    </source>
</evidence>
<gene>
    <name evidence="2" type="ORF">I8748_25885</name>
</gene>
<feature type="transmembrane region" description="Helical" evidence="1">
    <location>
        <begin position="105"/>
        <end position="132"/>
    </location>
</feature>
<protein>
    <submittedName>
        <fullName evidence="2">Uncharacterized protein</fullName>
    </submittedName>
</protein>
<dbReference type="AlphaFoldDB" id="A0A8J7HY66"/>